<dbReference type="OrthoDB" id="5600394at2"/>
<dbReference type="Pfam" id="PF08891">
    <property type="entry name" value="YfcL"/>
    <property type="match status" value="1"/>
</dbReference>
<dbReference type="Proteomes" id="UP000184520">
    <property type="component" value="Unassembled WGS sequence"/>
</dbReference>
<dbReference type="STRING" id="634436.SAMN05216361_2170"/>
<evidence type="ECO:0000313" key="1">
    <source>
        <dbReference type="EMBL" id="SHG41670.1"/>
    </source>
</evidence>
<gene>
    <name evidence="1" type="ORF">SAMN05216361_2170</name>
</gene>
<evidence type="ECO:0000313" key="2">
    <source>
        <dbReference type="Proteomes" id="UP000184520"/>
    </source>
</evidence>
<organism evidence="1 2">
    <name type="scientific">Marisediminitalea aggregata</name>
    <dbReference type="NCBI Taxonomy" id="634436"/>
    <lineage>
        <taxon>Bacteria</taxon>
        <taxon>Pseudomonadati</taxon>
        <taxon>Pseudomonadota</taxon>
        <taxon>Gammaproteobacteria</taxon>
        <taxon>Alteromonadales</taxon>
        <taxon>Alteromonadaceae</taxon>
        <taxon>Marisediminitalea</taxon>
    </lineage>
</organism>
<dbReference type="RefSeq" id="WP_073322225.1">
    <property type="nucleotide sequence ID" value="NZ_FQWD01000003.1"/>
</dbReference>
<protein>
    <submittedName>
        <fullName evidence="1">YfcL protein</fullName>
    </submittedName>
</protein>
<reference evidence="2" key="1">
    <citation type="submission" date="2016-11" db="EMBL/GenBank/DDBJ databases">
        <authorList>
            <person name="Varghese N."/>
            <person name="Submissions S."/>
        </authorList>
    </citation>
    <scope>NUCLEOTIDE SEQUENCE [LARGE SCALE GENOMIC DNA]</scope>
    <source>
        <strain evidence="2">CGMCC 1.8995</strain>
    </source>
</reference>
<dbReference type="AlphaFoldDB" id="A0A1M5JN26"/>
<proteinExistence type="predicted"/>
<accession>A0A1M5JN26</accession>
<dbReference type="InterPro" id="IPR014987">
    <property type="entry name" value="UPF_YfcL"/>
</dbReference>
<dbReference type="EMBL" id="FQWD01000003">
    <property type="protein sequence ID" value="SHG41670.1"/>
    <property type="molecule type" value="Genomic_DNA"/>
</dbReference>
<sequence length="99" mass="10884">MQEQVKAPASFVQLVDDIDAALDNVVDTGSDDALFIASYLQGHFAVQARKLELESQASAQLLNERMQASLSAAFENKELEGEDQVAVTALWQQLITPYQ</sequence>
<name>A0A1M5JN26_9ALTE</name>
<keyword evidence="2" id="KW-1185">Reference proteome</keyword>